<proteinExistence type="predicted"/>
<dbReference type="OrthoDB" id="6431884at2759"/>
<dbReference type="Proteomes" id="UP000478052">
    <property type="component" value="Unassembled WGS sequence"/>
</dbReference>
<keyword evidence="2" id="KW-1185">Reference proteome</keyword>
<dbReference type="AlphaFoldDB" id="A0A6G0Z7A6"/>
<sequence>MISYDTRQTSTKIPVPPRWWSSPLGFGDRAYFHTISNEQQLQREQDIVDHLTVDRAMATDTGVYRCRIDFLKAPTKNRLGLNTLHVVSFVVKVLKETSVIGIFGFGEGRIEVSARYFTSLQDIKTHRAFEIWQLMFAPERPTINFEYGNSIGGDRPENYQQKSGNVIVVDEASPTVTLVCRVVGGE</sequence>
<name>A0A6G0Z7A6_APHCR</name>
<accession>A0A6G0Z7A6</accession>
<dbReference type="EMBL" id="VUJU01001201">
    <property type="protein sequence ID" value="KAF0766397.1"/>
    <property type="molecule type" value="Genomic_DNA"/>
</dbReference>
<evidence type="ECO:0000313" key="2">
    <source>
        <dbReference type="Proteomes" id="UP000478052"/>
    </source>
</evidence>
<evidence type="ECO:0000313" key="1">
    <source>
        <dbReference type="EMBL" id="KAF0766397.1"/>
    </source>
</evidence>
<gene>
    <name evidence="1" type="ORF">FWK35_00021021</name>
</gene>
<organism evidence="1 2">
    <name type="scientific">Aphis craccivora</name>
    <name type="common">Cowpea aphid</name>
    <dbReference type="NCBI Taxonomy" id="307492"/>
    <lineage>
        <taxon>Eukaryota</taxon>
        <taxon>Metazoa</taxon>
        <taxon>Ecdysozoa</taxon>
        <taxon>Arthropoda</taxon>
        <taxon>Hexapoda</taxon>
        <taxon>Insecta</taxon>
        <taxon>Pterygota</taxon>
        <taxon>Neoptera</taxon>
        <taxon>Paraneoptera</taxon>
        <taxon>Hemiptera</taxon>
        <taxon>Sternorrhyncha</taxon>
        <taxon>Aphidomorpha</taxon>
        <taxon>Aphidoidea</taxon>
        <taxon>Aphididae</taxon>
        <taxon>Aphidini</taxon>
        <taxon>Aphis</taxon>
        <taxon>Aphis</taxon>
    </lineage>
</organism>
<protein>
    <submittedName>
        <fullName evidence="1">Uncharacterized protein</fullName>
    </submittedName>
</protein>
<comment type="caution">
    <text evidence="1">The sequence shown here is derived from an EMBL/GenBank/DDBJ whole genome shotgun (WGS) entry which is preliminary data.</text>
</comment>
<reference evidence="1 2" key="1">
    <citation type="submission" date="2019-08" db="EMBL/GenBank/DDBJ databases">
        <title>Whole genome of Aphis craccivora.</title>
        <authorList>
            <person name="Voronova N.V."/>
            <person name="Shulinski R.S."/>
            <person name="Bandarenka Y.V."/>
            <person name="Zhorov D.G."/>
            <person name="Warner D."/>
        </authorList>
    </citation>
    <scope>NUCLEOTIDE SEQUENCE [LARGE SCALE GENOMIC DNA]</scope>
    <source>
        <strain evidence="1">180601</strain>
        <tissue evidence="1">Whole Body</tissue>
    </source>
</reference>